<comment type="caution">
    <text evidence="2">The sequence shown here is derived from an EMBL/GenBank/DDBJ whole genome shotgun (WGS) entry which is preliminary data.</text>
</comment>
<keyword evidence="1" id="KW-1133">Transmembrane helix</keyword>
<keyword evidence="1" id="KW-0812">Transmembrane</keyword>
<dbReference type="EMBL" id="JAAGMD010000306">
    <property type="protein sequence ID" value="NEA86589.1"/>
    <property type="molecule type" value="Genomic_DNA"/>
</dbReference>
<sequence length="44" mass="4465">MHTARRVRAGLRGWGGVGAMATACALALVFALVLTCTGSAGHRP</sequence>
<evidence type="ECO:0000256" key="1">
    <source>
        <dbReference type="SAM" id="Phobius"/>
    </source>
</evidence>
<organism evidence="2">
    <name type="scientific">Streptomyces sp. SID14436</name>
    <dbReference type="NCBI Taxonomy" id="2706070"/>
    <lineage>
        <taxon>Bacteria</taxon>
        <taxon>Bacillati</taxon>
        <taxon>Actinomycetota</taxon>
        <taxon>Actinomycetes</taxon>
        <taxon>Kitasatosporales</taxon>
        <taxon>Streptomycetaceae</taxon>
        <taxon>Streptomyces</taxon>
    </lineage>
</organism>
<feature type="non-terminal residue" evidence="2">
    <location>
        <position position="44"/>
    </location>
</feature>
<name>A0A6G3QSW3_9ACTN</name>
<accession>A0A6G3QSW3</accession>
<dbReference type="AlphaFoldDB" id="A0A6G3QSW3"/>
<feature type="transmembrane region" description="Helical" evidence="1">
    <location>
        <begin position="12"/>
        <end position="34"/>
    </location>
</feature>
<protein>
    <submittedName>
        <fullName evidence="2">Sugar-binding protein</fullName>
    </submittedName>
</protein>
<evidence type="ECO:0000313" key="2">
    <source>
        <dbReference type="EMBL" id="NEA86589.1"/>
    </source>
</evidence>
<gene>
    <name evidence="2" type="ORF">G3I53_11150</name>
</gene>
<keyword evidence="1" id="KW-0472">Membrane</keyword>
<proteinExistence type="predicted"/>
<dbReference type="PROSITE" id="PS51257">
    <property type="entry name" value="PROKAR_LIPOPROTEIN"/>
    <property type="match status" value="1"/>
</dbReference>
<reference evidence="2" key="1">
    <citation type="submission" date="2020-01" db="EMBL/GenBank/DDBJ databases">
        <title>Insect and environment-associated Actinomycetes.</title>
        <authorList>
            <person name="Currrie C."/>
            <person name="Chevrette M."/>
            <person name="Carlson C."/>
            <person name="Stubbendieck R."/>
            <person name="Wendt-Pienkowski E."/>
        </authorList>
    </citation>
    <scope>NUCLEOTIDE SEQUENCE</scope>
    <source>
        <strain evidence="2">SID14436</strain>
    </source>
</reference>